<feature type="compositionally biased region" description="Basic and acidic residues" evidence="12">
    <location>
        <begin position="716"/>
        <end position="738"/>
    </location>
</feature>
<accession>A0ABM4FXT1</accession>
<feature type="compositionally biased region" description="Low complexity" evidence="12">
    <location>
        <begin position="193"/>
        <end position="208"/>
    </location>
</feature>
<proteinExistence type="inferred from homology"/>
<evidence type="ECO:0000256" key="5">
    <source>
        <dbReference type="ARBA" id="ARBA00022980"/>
    </source>
</evidence>
<dbReference type="RefSeq" id="XP_067169746.1">
    <property type="nucleotide sequence ID" value="XM_067313645.1"/>
</dbReference>
<dbReference type="Pfam" id="PF00416">
    <property type="entry name" value="Ribosomal_S13"/>
    <property type="match status" value="1"/>
</dbReference>
<feature type="repeat" description="WD" evidence="11">
    <location>
        <begin position="502"/>
        <end position="543"/>
    </location>
</feature>
<dbReference type="SMART" id="SM00320">
    <property type="entry name" value="WD40"/>
    <property type="match status" value="4"/>
</dbReference>
<comment type="similarity">
    <text evidence="2">Belongs to the universal ribosomal protein uS13 family.</text>
</comment>
<dbReference type="InterPro" id="IPR015943">
    <property type="entry name" value="WD40/YVTN_repeat-like_dom_sf"/>
</dbReference>
<dbReference type="InterPro" id="IPR040315">
    <property type="entry name" value="WDR46/Utp7"/>
</dbReference>
<dbReference type="PROSITE" id="PS00646">
    <property type="entry name" value="RIBOSOMAL_S13_1"/>
    <property type="match status" value="1"/>
</dbReference>
<evidence type="ECO:0000256" key="11">
    <source>
        <dbReference type="PROSITE-ProRule" id="PRU00221"/>
    </source>
</evidence>
<dbReference type="InterPro" id="IPR010979">
    <property type="entry name" value="Ribosomal_uS13-like_H2TH"/>
</dbReference>
<keyword evidence="3 11" id="KW-0853">WD repeat</keyword>
<name>A0ABM4FXT1_9AVES</name>
<evidence type="ECO:0000256" key="1">
    <source>
        <dbReference type="ARBA" id="ARBA00004604"/>
    </source>
</evidence>
<sequence>MSLVIPEKFQHILRVLNTNIDGRRKIAFAITAIKGVGRRYAHVVLRKADIDLTKRAGELTEDEVERVITIMQNPRQYKIPDWFLNRQKDVKDGKYSQVLANGLDNKLREDLERLKKIRAHRGLRHFWGLRVRGQHTKTTGRRGRTVGVSKKKGQPARPQSGLGPDWPRSAAPRLLIGCGAHVPEQRSGDGTWRRMAAAGSGAPRGGPTPRDRRRRRQGTRRSPGAAGDGETQAAARTVSGKKDPFPGPAPLPRPRVKRFLRGPEKKEPRASSQRLRNHLKLVGRQEELAAARAARLDLLLPEEPGFLEADPGEDTCTVSQGDIAAAVDIASAAKHFELRLEQFGPYRLDYTRPGRHLLLGGRRGHVAALDWQTKTLMCEINVMETVTDVAWLHAETMFAVAQRRWLYVYDNQGVELNCLKRFPGILRMQFLPYHFFLATASETGFLQYLDVSVGKEVATTCTRGGRLAVMAQNPANAVVHLGHSNGTVTLWSPNVKEPLVRMLCHRGAIRALAVDRSGTYMATAGLDRKLQLFDLRTYRPLHALVLPQGAAHLDFSQRGLLAAACADVVQVYREAARELPRKPYLCHRLPLPAHGLRFCPYEDVLGAGHGAGFTSLLVPGAGEANFDALENNPYRSRKQRQEWEVKALLEKIPAELITLDPTCLDHVDTASMEQKRQEKIQRLGFDPHAKAKFRPRRKAKGGSSAGSLLRRKRKVAHEEQRAVIRQSVERRERREKENAAAVVAPARRSALDRFKK</sequence>
<keyword evidence="7" id="KW-0687">Ribonucleoprotein</keyword>
<keyword evidence="14" id="KW-1185">Reference proteome</keyword>
<dbReference type="SUPFAM" id="SSF46946">
    <property type="entry name" value="S13-like H2TH domain"/>
    <property type="match status" value="1"/>
</dbReference>
<dbReference type="GeneID" id="106494534"/>
<dbReference type="HAMAP" id="MF_01315">
    <property type="entry name" value="Ribosomal_uS13"/>
    <property type="match status" value="1"/>
</dbReference>
<dbReference type="SMART" id="SM01033">
    <property type="entry name" value="BING4CT"/>
    <property type="match status" value="1"/>
</dbReference>
<dbReference type="Proteomes" id="UP001652627">
    <property type="component" value="Chromosome 32"/>
</dbReference>
<evidence type="ECO:0000259" key="13">
    <source>
        <dbReference type="SMART" id="SM01033"/>
    </source>
</evidence>
<dbReference type="NCBIfam" id="NF003140">
    <property type="entry name" value="PRK04053.1"/>
    <property type="match status" value="1"/>
</dbReference>
<feature type="region of interest" description="Disordered" evidence="12">
    <location>
        <begin position="134"/>
        <end position="276"/>
    </location>
</feature>
<evidence type="ECO:0000256" key="3">
    <source>
        <dbReference type="ARBA" id="ARBA00022574"/>
    </source>
</evidence>
<dbReference type="Gene3D" id="2.130.10.10">
    <property type="entry name" value="YVTN repeat-like/Quinoprotein amine dehydrogenase"/>
    <property type="match status" value="1"/>
</dbReference>
<keyword evidence="6" id="KW-0539">Nucleus</keyword>
<dbReference type="InterPro" id="IPR018269">
    <property type="entry name" value="Ribosomal_uS13_CS"/>
</dbReference>
<evidence type="ECO:0000256" key="2">
    <source>
        <dbReference type="ARBA" id="ARBA00008080"/>
    </source>
</evidence>
<evidence type="ECO:0000256" key="10">
    <source>
        <dbReference type="ARBA" id="ARBA00035468"/>
    </source>
</evidence>
<evidence type="ECO:0000256" key="4">
    <source>
        <dbReference type="ARBA" id="ARBA00022737"/>
    </source>
</evidence>
<reference evidence="15" key="1">
    <citation type="submission" date="2025-08" db="UniProtKB">
        <authorList>
            <consortium name="RefSeq"/>
        </authorList>
    </citation>
    <scope>IDENTIFICATION</scope>
    <source>
        <tissue evidence="15">Blood</tissue>
    </source>
</reference>
<dbReference type="InterPro" id="IPR012952">
    <property type="entry name" value="BING4_C_dom"/>
</dbReference>
<protein>
    <recommendedName>
        <fullName evidence="9">Small ribosomal subunit protein uS13</fullName>
    </recommendedName>
    <alternativeName>
        <fullName evidence="10">40S ribosomal protein S18</fullName>
    </alternativeName>
</protein>
<dbReference type="InterPro" id="IPR036322">
    <property type="entry name" value="WD40_repeat_dom_sf"/>
</dbReference>
<dbReference type="Gene3D" id="4.10.910.10">
    <property type="entry name" value="30s ribosomal protein s13, domain 2"/>
    <property type="match status" value="1"/>
</dbReference>
<dbReference type="InterPro" id="IPR001892">
    <property type="entry name" value="Ribosomal_uS13"/>
</dbReference>
<dbReference type="Gene3D" id="1.10.8.50">
    <property type="match status" value="1"/>
</dbReference>
<dbReference type="InterPro" id="IPR027437">
    <property type="entry name" value="Rbsml_uS13_C"/>
</dbReference>
<evidence type="ECO:0000256" key="8">
    <source>
        <dbReference type="ARBA" id="ARBA00035021"/>
    </source>
</evidence>
<evidence type="ECO:0000256" key="12">
    <source>
        <dbReference type="SAM" id="MobiDB-lite"/>
    </source>
</evidence>
<keyword evidence="4" id="KW-0677">Repeat</keyword>
<dbReference type="PROSITE" id="PS50082">
    <property type="entry name" value="WD_REPEATS_2"/>
    <property type="match status" value="1"/>
</dbReference>
<comment type="subcellular location">
    <subcellularLocation>
        <location evidence="1">Nucleus</location>
        <location evidence="1">Nucleolus</location>
    </subcellularLocation>
</comment>
<dbReference type="InterPro" id="IPR001680">
    <property type="entry name" value="WD40_rpt"/>
</dbReference>
<dbReference type="PANTHER" id="PTHR14085">
    <property type="entry name" value="WD-REPEAT PROTEIN BING4"/>
    <property type="match status" value="1"/>
</dbReference>
<organism evidence="14 15">
    <name type="scientific">Apteryx mantelli</name>
    <name type="common">North Island brown kiwi</name>
    <dbReference type="NCBI Taxonomy" id="2696672"/>
    <lineage>
        <taxon>Eukaryota</taxon>
        <taxon>Metazoa</taxon>
        <taxon>Chordata</taxon>
        <taxon>Craniata</taxon>
        <taxon>Vertebrata</taxon>
        <taxon>Euteleostomi</taxon>
        <taxon>Archelosauria</taxon>
        <taxon>Archosauria</taxon>
        <taxon>Dinosauria</taxon>
        <taxon>Saurischia</taxon>
        <taxon>Theropoda</taxon>
        <taxon>Coelurosauria</taxon>
        <taxon>Aves</taxon>
        <taxon>Palaeognathae</taxon>
        <taxon>Apterygiformes</taxon>
        <taxon>Apterygidae</taxon>
        <taxon>Apteryx</taxon>
    </lineage>
</organism>
<dbReference type="Pfam" id="PF08149">
    <property type="entry name" value="BING4CT"/>
    <property type="match status" value="1"/>
</dbReference>
<evidence type="ECO:0000256" key="9">
    <source>
        <dbReference type="ARBA" id="ARBA00035166"/>
    </source>
</evidence>
<comment type="subunit">
    <text evidence="8">Component of the small ribosomal subunit.</text>
</comment>
<evidence type="ECO:0000256" key="7">
    <source>
        <dbReference type="ARBA" id="ARBA00023274"/>
    </source>
</evidence>
<feature type="compositionally biased region" description="Low complexity" evidence="12">
    <location>
        <begin position="739"/>
        <end position="748"/>
    </location>
</feature>
<evidence type="ECO:0000313" key="14">
    <source>
        <dbReference type="Proteomes" id="UP001652627"/>
    </source>
</evidence>
<feature type="compositionally biased region" description="Basic residues" evidence="12">
    <location>
        <begin position="690"/>
        <end position="700"/>
    </location>
</feature>
<keyword evidence="5" id="KW-0689">Ribosomal protein</keyword>
<dbReference type="PANTHER" id="PTHR14085:SF3">
    <property type="entry name" value="WD REPEAT-CONTAINING PROTEIN 46"/>
    <property type="match status" value="1"/>
</dbReference>
<feature type="domain" description="BING4 C-terminal" evidence="13">
    <location>
        <begin position="583"/>
        <end position="661"/>
    </location>
</feature>
<dbReference type="PROSITE" id="PS50159">
    <property type="entry name" value="RIBOSOMAL_S13_2"/>
    <property type="match status" value="1"/>
</dbReference>
<gene>
    <name evidence="15" type="primary">LOC106494534</name>
</gene>
<feature type="region of interest" description="Disordered" evidence="12">
    <location>
        <begin position="685"/>
        <end position="756"/>
    </location>
</feature>
<dbReference type="SUPFAM" id="SSF50978">
    <property type="entry name" value="WD40 repeat-like"/>
    <property type="match status" value="1"/>
</dbReference>
<evidence type="ECO:0000313" key="15">
    <source>
        <dbReference type="RefSeq" id="XP_067169746.1"/>
    </source>
</evidence>
<feature type="compositionally biased region" description="Basic residues" evidence="12">
    <location>
        <begin position="134"/>
        <end position="154"/>
    </location>
</feature>
<evidence type="ECO:0000256" key="6">
    <source>
        <dbReference type="ARBA" id="ARBA00023242"/>
    </source>
</evidence>